<dbReference type="EMBL" id="LVLJ01002571">
    <property type="protein sequence ID" value="OAE24560.1"/>
    <property type="molecule type" value="Genomic_DNA"/>
</dbReference>
<keyword evidence="2" id="KW-1185">Reference proteome</keyword>
<organism evidence="1 2">
    <name type="scientific">Marchantia polymorpha subsp. ruderalis</name>
    <dbReference type="NCBI Taxonomy" id="1480154"/>
    <lineage>
        <taxon>Eukaryota</taxon>
        <taxon>Viridiplantae</taxon>
        <taxon>Streptophyta</taxon>
        <taxon>Embryophyta</taxon>
        <taxon>Marchantiophyta</taxon>
        <taxon>Marchantiopsida</taxon>
        <taxon>Marchantiidae</taxon>
        <taxon>Marchantiales</taxon>
        <taxon>Marchantiaceae</taxon>
        <taxon>Marchantia</taxon>
    </lineage>
</organism>
<gene>
    <name evidence="1" type="ORF">AXG93_2415s1400</name>
</gene>
<comment type="caution">
    <text evidence="1">The sequence shown here is derived from an EMBL/GenBank/DDBJ whole genome shotgun (WGS) entry which is preliminary data.</text>
</comment>
<name>A0A176VUT0_MARPO</name>
<evidence type="ECO:0000313" key="2">
    <source>
        <dbReference type="Proteomes" id="UP000077202"/>
    </source>
</evidence>
<protein>
    <submittedName>
        <fullName evidence="1">Uncharacterized protein</fullName>
    </submittedName>
</protein>
<dbReference type="Proteomes" id="UP000077202">
    <property type="component" value="Unassembled WGS sequence"/>
</dbReference>
<sequence>MESVMKLEKQSDNIDWLHQSTLTSNLVQMRVMIRLPHMWVNPSRGPDDGLGIRLSSERLFSSGSPKGVQGYGAVSVEVSGATGRCVHEERLDAADVPAEEDWPAGQHSEDLSRILQRLVPRFHEAESGLNLAGDWVEDLLRAEYAPWSQDRLGISLVLTLTGLSRRELATDCLRFSRRKRGVRLGRKVECAADDKGQEWSSVLPIRKLQ</sequence>
<dbReference type="AlphaFoldDB" id="A0A176VUT0"/>
<reference evidence="1" key="1">
    <citation type="submission" date="2016-03" db="EMBL/GenBank/DDBJ databases">
        <title>Mechanisms controlling the formation of the plant cell surface in tip-growing cells are functionally conserved among land plants.</title>
        <authorList>
            <person name="Honkanen S."/>
            <person name="Jones V.A."/>
            <person name="Morieri G."/>
            <person name="Champion C."/>
            <person name="Hetherington A.J."/>
            <person name="Kelly S."/>
            <person name="Saint-Marcoux D."/>
            <person name="Proust H."/>
            <person name="Prescott H."/>
            <person name="Dolan L."/>
        </authorList>
    </citation>
    <scope>NUCLEOTIDE SEQUENCE [LARGE SCALE GENOMIC DNA]</scope>
    <source>
        <tissue evidence="1">Whole gametophyte</tissue>
    </source>
</reference>
<evidence type="ECO:0000313" key="1">
    <source>
        <dbReference type="EMBL" id="OAE24560.1"/>
    </source>
</evidence>
<accession>A0A176VUT0</accession>
<proteinExistence type="predicted"/>